<feature type="domain" description="Peptidase S24/S26A/S26B/S26C" evidence="2">
    <location>
        <begin position="26"/>
        <end position="86"/>
    </location>
</feature>
<dbReference type="Proteomes" id="UP000228750">
    <property type="component" value="Unassembled WGS sequence"/>
</dbReference>
<dbReference type="CDD" id="cd06530">
    <property type="entry name" value="S26_SPase_I"/>
    <property type="match status" value="1"/>
</dbReference>
<organism evidence="3 4">
    <name type="scientific">Candidatus Magasanikbacteria bacterium CG_4_10_14_0_2_um_filter_41_10</name>
    <dbReference type="NCBI Taxonomy" id="1974638"/>
    <lineage>
        <taxon>Bacteria</taxon>
        <taxon>Candidatus Magasanikiibacteriota</taxon>
    </lineage>
</organism>
<dbReference type="InterPro" id="IPR019533">
    <property type="entry name" value="Peptidase_S26"/>
</dbReference>
<name>A0A2M7V292_9BACT</name>
<comment type="subcellular location">
    <subcellularLocation>
        <location evidence="1">Endomembrane system</location>
    </subcellularLocation>
</comment>
<evidence type="ECO:0000313" key="3">
    <source>
        <dbReference type="EMBL" id="PIZ92429.1"/>
    </source>
</evidence>
<gene>
    <name evidence="3" type="ORF">COX82_04890</name>
</gene>
<dbReference type="Gene3D" id="2.10.109.10">
    <property type="entry name" value="Umud Fragment, subunit A"/>
    <property type="match status" value="1"/>
</dbReference>
<dbReference type="GO" id="GO:0004252">
    <property type="term" value="F:serine-type endopeptidase activity"/>
    <property type="evidence" value="ECO:0007669"/>
    <property type="project" value="InterPro"/>
</dbReference>
<evidence type="ECO:0000313" key="4">
    <source>
        <dbReference type="Proteomes" id="UP000228750"/>
    </source>
</evidence>
<dbReference type="SUPFAM" id="SSF51306">
    <property type="entry name" value="LexA/Signal peptidase"/>
    <property type="match status" value="1"/>
</dbReference>
<evidence type="ECO:0000259" key="2">
    <source>
        <dbReference type="Pfam" id="PF00717"/>
    </source>
</evidence>
<reference evidence="4" key="1">
    <citation type="submission" date="2017-09" db="EMBL/GenBank/DDBJ databases">
        <title>Depth-based differentiation of microbial function through sediment-hosted aquifers and enrichment of novel symbionts in the deep terrestrial subsurface.</title>
        <authorList>
            <person name="Probst A.J."/>
            <person name="Ladd B."/>
            <person name="Jarett J.K."/>
            <person name="Geller-Mcgrath D.E."/>
            <person name="Sieber C.M.K."/>
            <person name="Emerson J.B."/>
            <person name="Anantharaman K."/>
            <person name="Thomas B.C."/>
            <person name="Malmstrom R."/>
            <person name="Stieglmeier M."/>
            <person name="Klingl A."/>
            <person name="Woyke T."/>
            <person name="Ryan C.M."/>
            <person name="Banfield J.F."/>
        </authorList>
    </citation>
    <scope>NUCLEOTIDE SEQUENCE [LARGE SCALE GENOMIC DNA]</scope>
</reference>
<sequence length="113" mass="12797">MNREIQKAKIATLFLVYIGLFKRNMVIGDSMDPLLHDGDIVFSKKTLDLQIGDIVIARHPFRKKEIVKQIVKIVGNSLELRGLNKNESEDSGTFGSISKKDVLRVIVAKKYKI</sequence>
<accession>A0A2M7V292</accession>
<dbReference type="Pfam" id="PF00717">
    <property type="entry name" value="Peptidase_S24"/>
    <property type="match status" value="1"/>
</dbReference>
<proteinExistence type="predicted"/>
<dbReference type="EMBL" id="PFPJ01000086">
    <property type="protein sequence ID" value="PIZ92429.1"/>
    <property type="molecule type" value="Genomic_DNA"/>
</dbReference>
<dbReference type="GO" id="GO:0006465">
    <property type="term" value="P:signal peptide processing"/>
    <property type="evidence" value="ECO:0007669"/>
    <property type="project" value="InterPro"/>
</dbReference>
<protein>
    <recommendedName>
        <fullName evidence="2">Peptidase S24/S26A/S26B/S26C domain-containing protein</fullName>
    </recommendedName>
</protein>
<dbReference type="GO" id="GO:0012505">
    <property type="term" value="C:endomembrane system"/>
    <property type="evidence" value="ECO:0007669"/>
    <property type="project" value="UniProtKB-SubCell"/>
</dbReference>
<dbReference type="InterPro" id="IPR015927">
    <property type="entry name" value="Peptidase_S24_S26A/B/C"/>
</dbReference>
<evidence type="ECO:0000256" key="1">
    <source>
        <dbReference type="ARBA" id="ARBA00004308"/>
    </source>
</evidence>
<dbReference type="InterPro" id="IPR036286">
    <property type="entry name" value="LexA/Signal_pep-like_sf"/>
</dbReference>
<comment type="caution">
    <text evidence="3">The sequence shown here is derived from an EMBL/GenBank/DDBJ whole genome shotgun (WGS) entry which is preliminary data.</text>
</comment>
<dbReference type="AlphaFoldDB" id="A0A2M7V292"/>